<evidence type="ECO:0000256" key="2">
    <source>
        <dbReference type="ARBA" id="ARBA00022475"/>
    </source>
</evidence>
<name>A0A8J0VB03_XENLA</name>
<protein>
    <submittedName>
        <fullName evidence="12">Probable G-protein coupled receptor 139</fullName>
    </submittedName>
</protein>
<dbReference type="OrthoDB" id="10040416at2759"/>
<feature type="transmembrane region" description="Helical" evidence="9">
    <location>
        <begin position="128"/>
        <end position="150"/>
    </location>
</feature>
<evidence type="ECO:0000256" key="8">
    <source>
        <dbReference type="ARBA" id="ARBA00023224"/>
    </source>
</evidence>
<organism evidence="11 12">
    <name type="scientific">Xenopus laevis</name>
    <name type="common">African clawed frog</name>
    <dbReference type="NCBI Taxonomy" id="8355"/>
    <lineage>
        <taxon>Eukaryota</taxon>
        <taxon>Metazoa</taxon>
        <taxon>Chordata</taxon>
        <taxon>Craniata</taxon>
        <taxon>Vertebrata</taxon>
        <taxon>Euteleostomi</taxon>
        <taxon>Amphibia</taxon>
        <taxon>Batrachia</taxon>
        <taxon>Anura</taxon>
        <taxon>Pipoidea</taxon>
        <taxon>Pipidae</taxon>
        <taxon>Xenopodinae</taxon>
        <taxon>Xenopus</taxon>
        <taxon>Xenopus</taxon>
    </lineage>
</organism>
<dbReference type="GeneID" id="108717525"/>
<evidence type="ECO:0000256" key="3">
    <source>
        <dbReference type="ARBA" id="ARBA00022692"/>
    </source>
</evidence>
<evidence type="ECO:0000256" key="5">
    <source>
        <dbReference type="ARBA" id="ARBA00023040"/>
    </source>
</evidence>
<feature type="domain" description="G-protein coupled receptors family 1 profile" evidence="10">
    <location>
        <begin position="25"/>
        <end position="301"/>
    </location>
</feature>
<dbReference type="GO" id="GO:0007186">
    <property type="term" value="P:G protein-coupled receptor signaling pathway"/>
    <property type="evidence" value="ECO:0000318"/>
    <property type="project" value="GO_Central"/>
</dbReference>
<dbReference type="InterPro" id="IPR017452">
    <property type="entry name" value="GPCR_Rhodpsn_7TM"/>
</dbReference>
<evidence type="ECO:0000256" key="7">
    <source>
        <dbReference type="ARBA" id="ARBA00023170"/>
    </source>
</evidence>
<evidence type="ECO:0000259" key="10">
    <source>
        <dbReference type="PROSITE" id="PS50262"/>
    </source>
</evidence>
<keyword evidence="8" id="KW-0807">Transducer</keyword>
<dbReference type="Proteomes" id="UP000186698">
    <property type="component" value="Chromosome 5S"/>
</dbReference>
<reference evidence="12" key="1">
    <citation type="submission" date="2025-08" db="UniProtKB">
        <authorList>
            <consortium name="RefSeq"/>
        </authorList>
    </citation>
    <scope>IDENTIFICATION</scope>
    <source>
        <strain evidence="12">J_2021</strain>
        <tissue evidence="12">Erythrocytes</tissue>
    </source>
</reference>
<evidence type="ECO:0000313" key="11">
    <source>
        <dbReference type="Proteomes" id="UP000186698"/>
    </source>
</evidence>
<feature type="transmembrane region" description="Helical" evidence="9">
    <location>
        <begin position="282"/>
        <end position="304"/>
    </location>
</feature>
<dbReference type="Gene3D" id="1.20.1070.10">
    <property type="entry name" value="Rhodopsin 7-helix transmembrane proteins"/>
    <property type="match status" value="1"/>
</dbReference>
<keyword evidence="5" id="KW-0297">G-protein coupled receptor</keyword>
<feature type="transmembrane region" description="Helical" evidence="9">
    <location>
        <begin position="89"/>
        <end position="107"/>
    </location>
</feature>
<feature type="transmembrane region" description="Helical" evidence="9">
    <location>
        <begin position="241"/>
        <end position="262"/>
    </location>
</feature>
<dbReference type="SUPFAM" id="SSF81321">
    <property type="entry name" value="Family A G protein-coupled receptor-like"/>
    <property type="match status" value="1"/>
</dbReference>
<sequence length="342" mass="39664">MLEEPWIRTMQRLFYPIMSAFGMPASIITITILWKGNLGMSKSIIYYLVALAVANFLLILVVTVFRDIFYFYVDVTLWWPEPSCSISNWIYFTCVYALIWLTVAFTFDRYVIVCCMKLKLWYCTARTAQIVIIAIYVAAFVVAMPTYWMYVPVRTTQPDGSLFHICSLHRNLSMIPFLSAYDHIQTTLWIVVPLVSLVLTNGLTFWHITVTTRVRQGLKSVPSGKESEDPEVARRKKSMSLLVMITISFLGHWLPKMVIKVVERLTYPPVNRYDFYHVVNVVRMLCNMLIVLSSFSNMCIYSLTISKFRGELFRGAKYMIRLIFRHPSSSLPPPKQVKVFSI</sequence>
<evidence type="ECO:0000256" key="4">
    <source>
        <dbReference type="ARBA" id="ARBA00022989"/>
    </source>
</evidence>
<keyword evidence="6 9" id="KW-0472">Membrane</keyword>
<dbReference type="RefSeq" id="XP_018120247.1">
    <property type="nucleotide sequence ID" value="XM_018264758.2"/>
</dbReference>
<feature type="transmembrane region" description="Helical" evidence="9">
    <location>
        <begin position="46"/>
        <end position="69"/>
    </location>
</feature>
<evidence type="ECO:0000256" key="1">
    <source>
        <dbReference type="ARBA" id="ARBA00004651"/>
    </source>
</evidence>
<dbReference type="PANTHER" id="PTHR46272:SF6">
    <property type="entry name" value="G-PROTEIN COUPLED RECEPTOR 139-RELATED"/>
    <property type="match status" value="1"/>
</dbReference>
<dbReference type="KEGG" id="xla:108717525"/>
<dbReference type="CTD" id="108717525"/>
<keyword evidence="2" id="KW-1003">Cell membrane</keyword>
<dbReference type="GO" id="GO:0005886">
    <property type="term" value="C:plasma membrane"/>
    <property type="evidence" value="ECO:0000318"/>
    <property type="project" value="GO_Central"/>
</dbReference>
<evidence type="ECO:0000256" key="6">
    <source>
        <dbReference type="ARBA" id="ARBA00023136"/>
    </source>
</evidence>
<dbReference type="PRINTS" id="PR00237">
    <property type="entry name" value="GPCRRHODOPSN"/>
</dbReference>
<dbReference type="InterPro" id="IPR000276">
    <property type="entry name" value="GPCR_Rhodpsn"/>
</dbReference>
<dbReference type="GO" id="GO:0004930">
    <property type="term" value="F:G protein-coupled receptor activity"/>
    <property type="evidence" value="ECO:0007669"/>
    <property type="project" value="UniProtKB-KW"/>
</dbReference>
<feature type="transmembrane region" description="Helical" evidence="9">
    <location>
        <begin position="188"/>
        <end position="210"/>
    </location>
</feature>
<accession>A0A8J0VB03</accession>
<dbReference type="Pfam" id="PF00001">
    <property type="entry name" value="7tm_1"/>
    <property type="match status" value="1"/>
</dbReference>
<keyword evidence="11" id="KW-1185">Reference proteome</keyword>
<proteinExistence type="predicted"/>
<dbReference type="AlphaFoldDB" id="A0A8J0VB03"/>
<dbReference type="InterPro" id="IPR052477">
    <property type="entry name" value="Orphan_GPCR1"/>
</dbReference>
<evidence type="ECO:0000313" key="12">
    <source>
        <dbReference type="RefSeq" id="XP_018120247.1"/>
    </source>
</evidence>
<keyword evidence="3 9" id="KW-0812">Transmembrane</keyword>
<evidence type="ECO:0000256" key="9">
    <source>
        <dbReference type="SAM" id="Phobius"/>
    </source>
</evidence>
<keyword evidence="4 9" id="KW-1133">Transmembrane helix</keyword>
<comment type="subcellular location">
    <subcellularLocation>
        <location evidence="1">Cell membrane</location>
        <topology evidence="1">Multi-pass membrane protein</topology>
    </subcellularLocation>
</comment>
<gene>
    <name evidence="12" type="primary">LOC108717525</name>
</gene>
<dbReference type="PANTHER" id="PTHR46272">
    <property type="entry name" value="G_PROTEIN_RECEP_F1_2 DOMAIN-CONTAINING PROTEIN"/>
    <property type="match status" value="1"/>
</dbReference>
<dbReference type="PROSITE" id="PS50262">
    <property type="entry name" value="G_PROTEIN_RECEP_F1_2"/>
    <property type="match status" value="1"/>
</dbReference>
<feature type="transmembrane region" description="Helical" evidence="9">
    <location>
        <begin position="13"/>
        <end position="34"/>
    </location>
</feature>
<keyword evidence="7 12" id="KW-0675">Receptor</keyword>